<dbReference type="InterPro" id="IPR029063">
    <property type="entry name" value="SAM-dependent_MTases_sf"/>
</dbReference>
<evidence type="ECO:0000256" key="5">
    <source>
        <dbReference type="ARBA" id="ARBA00022694"/>
    </source>
</evidence>
<evidence type="ECO:0000256" key="2">
    <source>
        <dbReference type="ARBA" id="ARBA00022603"/>
    </source>
</evidence>
<keyword evidence="4 9" id="KW-0949">S-adenosyl-L-methionine</keyword>
<dbReference type="PROSITE" id="PS51626">
    <property type="entry name" value="SAM_MT_TRM1"/>
    <property type="match status" value="1"/>
</dbReference>
<dbReference type="GO" id="GO:0160104">
    <property type="term" value="F:tRNA (guanine(26)-N2)-dimethyltransferase activity"/>
    <property type="evidence" value="ECO:0007669"/>
    <property type="project" value="UniProtKB-EC"/>
</dbReference>
<keyword evidence="6 9" id="KW-0694">RNA-binding</keyword>
<reference evidence="10" key="2">
    <citation type="submission" date="2014-07" db="EMBL/GenBank/DDBJ databases">
        <authorList>
            <person name="Hull J."/>
        </authorList>
    </citation>
    <scope>NUCLEOTIDE SEQUENCE</scope>
</reference>
<keyword evidence="1 9" id="KW-0820">tRNA-binding</keyword>
<reference evidence="10" key="1">
    <citation type="journal article" date="2014" name="PLoS ONE">
        <title>Transcriptome-Based Identification of ABC Transporters in the Western Tarnished Plant Bug Lygus hesperus.</title>
        <authorList>
            <person name="Hull J.J."/>
            <person name="Chaney K."/>
            <person name="Geib S.M."/>
            <person name="Fabrick J.A."/>
            <person name="Brent C.S."/>
            <person name="Walsh D."/>
            <person name="Lavine L.C."/>
        </authorList>
    </citation>
    <scope>NUCLEOTIDE SEQUENCE</scope>
</reference>
<reference evidence="11" key="3">
    <citation type="journal article" date="2016" name="Gigascience">
        <title>De novo construction of an expanded transcriptome assembly for the western tarnished plant bug, Lygus hesperus.</title>
        <authorList>
            <person name="Tassone E.E."/>
            <person name="Geib S.M."/>
            <person name="Hall B."/>
            <person name="Fabrick J.A."/>
            <person name="Brent C.S."/>
            <person name="Hull J.J."/>
        </authorList>
    </citation>
    <scope>NUCLEOTIDE SEQUENCE</scope>
</reference>
<name>A0A0A9X5T5_LYGHE</name>
<dbReference type="EMBL" id="GBHO01027532">
    <property type="protein sequence ID" value="JAG16072.1"/>
    <property type="molecule type" value="Transcribed_RNA"/>
</dbReference>
<evidence type="ECO:0000313" key="11">
    <source>
        <dbReference type="EMBL" id="JAQ02528.1"/>
    </source>
</evidence>
<evidence type="ECO:0000256" key="3">
    <source>
        <dbReference type="ARBA" id="ARBA00022679"/>
    </source>
</evidence>
<dbReference type="PANTHER" id="PTHR10631:SF3">
    <property type="entry name" value="TRNA (GUANINE(26)-N(2))-DIMETHYLTRANSFERASE"/>
    <property type="match status" value="1"/>
</dbReference>
<organism evidence="10">
    <name type="scientific">Lygus hesperus</name>
    <name type="common">Western plant bug</name>
    <dbReference type="NCBI Taxonomy" id="30085"/>
    <lineage>
        <taxon>Eukaryota</taxon>
        <taxon>Metazoa</taxon>
        <taxon>Ecdysozoa</taxon>
        <taxon>Arthropoda</taxon>
        <taxon>Hexapoda</taxon>
        <taxon>Insecta</taxon>
        <taxon>Pterygota</taxon>
        <taxon>Neoptera</taxon>
        <taxon>Paraneoptera</taxon>
        <taxon>Hemiptera</taxon>
        <taxon>Heteroptera</taxon>
        <taxon>Panheteroptera</taxon>
        <taxon>Cimicomorpha</taxon>
        <taxon>Miridae</taxon>
        <taxon>Mirini</taxon>
        <taxon>Lygus</taxon>
    </lineage>
</organism>
<evidence type="ECO:0000256" key="1">
    <source>
        <dbReference type="ARBA" id="ARBA00022555"/>
    </source>
</evidence>
<keyword evidence="2 9" id="KW-0489">Methyltransferase</keyword>
<keyword evidence="3 9" id="KW-0808">Transferase</keyword>
<keyword evidence="5 9" id="KW-0819">tRNA processing</keyword>
<gene>
    <name evidence="11" type="primary">At5g15810</name>
    <name evidence="10" type="ORF">CM83_26134</name>
    <name evidence="11" type="ORF">g.22009</name>
</gene>
<evidence type="ECO:0000256" key="7">
    <source>
        <dbReference type="ARBA" id="ARBA00039099"/>
    </source>
</evidence>
<dbReference type="EC" id="2.1.1.216" evidence="7"/>
<dbReference type="PANTHER" id="PTHR10631">
    <property type="entry name" value="N 2 ,N 2 -DIMETHYLGUANOSINE TRNA METHYLTRANSFERASE"/>
    <property type="match status" value="1"/>
</dbReference>
<dbReference type="Gene3D" id="3.40.50.150">
    <property type="entry name" value="Vaccinia Virus protein VP39"/>
    <property type="match status" value="1"/>
</dbReference>
<evidence type="ECO:0000256" key="4">
    <source>
        <dbReference type="ARBA" id="ARBA00022691"/>
    </source>
</evidence>
<dbReference type="GO" id="GO:0005634">
    <property type="term" value="C:nucleus"/>
    <property type="evidence" value="ECO:0007669"/>
    <property type="project" value="TreeGrafter"/>
</dbReference>
<evidence type="ECO:0000256" key="6">
    <source>
        <dbReference type="ARBA" id="ARBA00022884"/>
    </source>
</evidence>
<dbReference type="Pfam" id="PF02005">
    <property type="entry name" value="TRM"/>
    <property type="match status" value="1"/>
</dbReference>
<dbReference type="GO" id="GO:0002940">
    <property type="term" value="P:tRNA N2-guanine methylation"/>
    <property type="evidence" value="ECO:0007669"/>
    <property type="project" value="TreeGrafter"/>
</dbReference>
<sequence length="170" mass="18892">MHRLAVNVNVHHGQRLGLCTSKTNTEENLKDATVQPLLQQELMDVVDLDPYGSASPFLDAAFRCINDGGLLLVTCTDSAILCGNYPTTCHAKYNSLPYKAAHCHEMAVRIVLASLERVANKHKKYMVPLLSLHIDFYVRCIVRVYTQPAEVKGSAMKLAHLLQCTHCPAF</sequence>
<comment type="catalytic activity">
    <reaction evidence="8">
        <text>guanosine(26) in tRNA + 2 S-adenosyl-L-methionine = N(2)-dimethylguanosine(26) in tRNA + 2 S-adenosyl-L-homocysteine + 2 H(+)</text>
        <dbReference type="Rhea" id="RHEA:43140"/>
        <dbReference type="Rhea" id="RHEA-COMP:10359"/>
        <dbReference type="Rhea" id="RHEA-COMP:10360"/>
        <dbReference type="ChEBI" id="CHEBI:15378"/>
        <dbReference type="ChEBI" id="CHEBI:57856"/>
        <dbReference type="ChEBI" id="CHEBI:59789"/>
        <dbReference type="ChEBI" id="CHEBI:74269"/>
        <dbReference type="ChEBI" id="CHEBI:74513"/>
        <dbReference type="EC" id="2.1.1.216"/>
    </reaction>
</comment>
<dbReference type="AlphaFoldDB" id="A0A0A9X5T5"/>
<dbReference type="GO" id="GO:0000049">
    <property type="term" value="F:tRNA binding"/>
    <property type="evidence" value="ECO:0007669"/>
    <property type="project" value="UniProtKB-UniRule"/>
</dbReference>
<dbReference type="EMBL" id="GDHC01016101">
    <property type="protein sequence ID" value="JAQ02528.1"/>
    <property type="molecule type" value="Transcribed_RNA"/>
</dbReference>
<evidence type="ECO:0000313" key="10">
    <source>
        <dbReference type="EMBL" id="JAG16072.1"/>
    </source>
</evidence>
<accession>A0A0A9X5T5</accession>
<dbReference type="SUPFAM" id="SSF53335">
    <property type="entry name" value="S-adenosyl-L-methionine-dependent methyltransferases"/>
    <property type="match status" value="1"/>
</dbReference>
<evidence type="ECO:0000256" key="8">
    <source>
        <dbReference type="ARBA" id="ARBA00051897"/>
    </source>
</evidence>
<dbReference type="InterPro" id="IPR002905">
    <property type="entry name" value="Trm1"/>
</dbReference>
<comment type="similarity">
    <text evidence="9">Belongs to the class I-like SAM-binding methyltransferase superfamily. Trm1 family.</text>
</comment>
<proteinExistence type="inferred from homology"/>
<protein>
    <recommendedName>
        <fullName evidence="7">tRNA (guanine(26)-N(2))-dimethyltransferase</fullName>
        <ecNumber evidence="7">2.1.1.216</ecNumber>
    </recommendedName>
</protein>
<evidence type="ECO:0000256" key="9">
    <source>
        <dbReference type="PROSITE-ProRule" id="PRU00958"/>
    </source>
</evidence>